<organism evidence="1 2">
    <name type="scientific">Shimazuella alba</name>
    <dbReference type="NCBI Taxonomy" id="2690964"/>
    <lineage>
        <taxon>Bacteria</taxon>
        <taxon>Bacillati</taxon>
        <taxon>Bacillota</taxon>
        <taxon>Bacilli</taxon>
        <taxon>Bacillales</taxon>
        <taxon>Thermoactinomycetaceae</taxon>
        <taxon>Shimazuella</taxon>
    </lineage>
</organism>
<dbReference type="Proteomes" id="UP000430692">
    <property type="component" value="Unassembled WGS sequence"/>
</dbReference>
<protein>
    <submittedName>
        <fullName evidence="1">Uncharacterized protein</fullName>
    </submittedName>
</protein>
<dbReference type="EMBL" id="WUUL01000008">
    <property type="protein sequence ID" value="MXQ54555.1"/>
    <property type="molecule type" value="Genomic_DNA"/>
</dbReference>
<dbReference type="RefSeq" id="WP_160801911.1">
    <property type="nucleotide sequence ID" value="NZ_WUUL01000008.1"/>
</dbReference>
<name>A0A6I4VWZ7_9BACL</name>
<comment type="caution">
    <text evidence="1">The sequence shown here is derived from an EMBL/GenBank/DDBJ whole genome shotgun (WGS) entry which is preliminary data.</text>
</comment>
<gene>
    <name evidence="1" type="ORF">GSM42_12700</name>
</gene>
<keyword evidence="2" id="KW-1185">Reference proteome</keyword>
<sequence length="48" mass="5757">MAIRFYHVVSEAGKERWLKKYWNVSLRQIETSVVLCDKKWSEKQTKVG</sequence>
<dbReference type="AlphaFoldDB" id="A0A6I4VWZ7"/>
<accession>A0A6I4VWZ7</accession>
<proteinExistence type="predicted"/>
<reference evidence="1 2" key="1">
    <citation type="submission" date="2019-12" db="EMBL/GenBank/DDBJ databases">
        <title>Whole-genome analyses of novel actinobacteria.</title>
        <authorList>
            <person name="Sahin N."/>
            <person name="Saygin H."/>
        </authorList>
    </citation>
    <scope>NUCLEOTIDE SEQUENCE [LARGE SCALE GENOMIC DNA]</scope>
    <source>
        <strain evidence="1 2">KC615</strain>
    </source>
</reference>
<evidence type="ECO:0000313" key="2">
    <source>
        <dbReference type="Proteomes" id="UP000430692"/>
    </source>
</evidence>
<evidence type="ECO:0000313" key="1">
    <source>
        <dbReference type="EMBL" id="MXQ54555.1"/>
    </source>
</evidence>